<proteinExistence type="predicted"/>
<dbReference type="Proteomes" id="UP001066276">
    <property type="component" value="Chromosome 5"/>
</dbReference>
<sequence length="232" mass="25368">MVEWSELITPTRARRAPLKDPQRRYAATSHSPTNPLRRSPLGHSVYLSPALGAPALVLIRPELHLRALRTITASHPTLEPALQCPFTREQQTSSPSNQHAPSSRPHQLCCSIQPRSAAAPHPALNADFVQSTTRLLHIAASLRPGLFHSDRSLTCPQSPPGLAAPLGLLSSTSLIFRPSGAPKSSVNNGFGLQDYYRIKRRPAELRNGAAILRPGKLRPPIMGFLLCKLIEY</sequence>
<keyword evidence="3" id="KW-1185">Reference proteome</keyword>
<organism evidence="2 3">
    <name type="scientific">Pleurodeles waltl</name>
    <name type="common">Iberian ribbed newt</name>
    <dbReference type="NCBI Taxonomy" id="8319"/>
    <lineage>
        <taxon>Eukaryota</taxon>
        <taxon>Metazoa</taxon>
        <taxon>Chordata</taxon>
        <taxon>Craniata</taxon>
        <taxon>Vertebrata</taxon>
        <taxon>Euteleostomi</taxon>
        <taxon>Amphibia</taxon>
        <taxon>Batrachia</taxon>
        <taxon>Caudata</taxon>
        <taxon>Salamandroidea</taxon>
        <taxon>Salamandridae</taxon>
        <taxon>Pleurodelinae</taxon>
        <taxon>Pleurodeles</taxon>
    </lineage>
</organism>
<evidence type="ECO:0000313" key="2">
    <source>
        <dbReference type="EMBL" id="KAJ1153858.1"/>
    </source>
</evidence>
<feature type="region of interest" description="Disordered" evidence="1">
    <location>
        <begin position="87"/>
        <end position="107"/>
    </location>
</feature>
<reference evidence="2" key="1">
    <citation type="journal article" date="2022" name="bioRxiv">
        <title>Sequencing and chromosome-scale assembly of the giantPleurodeles waltlgenome.</title>
        <authorList>
            <person name="Brown T."/>
            <person name="Elewa A."/>
            <person name="Iarovenko S."/>
            <person name="Subramanian E."/>
            <person name="Araus A.J."/>
            <person name="Petzold A."/>
            <person name="Susuki M."/>
            <person name="Suzuki K.-i.T."/>
            <person name="Hayashi T."/>
            <person name="Toyoda A."/>
            <person name="Oliveira C."/>
            <person name="Osipova E."/>
            <person name="Leigh N.D."/>
            <person name="Simon A."/>
            <person name="Yun M.H."/>
        </authorList>
    </citation>
    <scope>NUCLEOTIDE SEQUENCE</scope>
    <source>
        <strain evidence="2">20211129_DDA</strain>
        <tissue evidence="2">Liver</tissue>
    </source>
</reference>
<evidence type="ECO:0000313" key="3">
    <source>
        <dbReference type="Proteomes" id="UP001066276"/>
    </source>
</evidence>
<feature type="region of interest" description="Disordered" evidence="1">
    <location>
        <begin position="1"/>
        <end position="40"/>
    </location>
</feature>
<dbReference type="EMBL" id="JANPWB010000009">
    <property type="protein sequence ID" value="KAJ1153858.1"/>
    <property type="molecule type" value="Genomic_DNA"/>
</dbReference>
<evidence type="ECO:0000256" key="1">
    <source>
        <dbReference type="SAM" id="MobiDB-lite"/>
    </source>
</evidence>
<dbReference type="AlphaFoldDB" id="A0AAV7RSI0"/>
<feature type="compositionally biased region" description="Polar residues" evidence="1">
    <location>
        <begin position="88"/>
        <end position="105"/>
    </location>
</feature>
<name>A0AAV7RSI0_PLEWA</name>
<accession>A0AAV7RSI0</accession>
<protein>
    <submittedName>
        <fullName evidence="2">Uncharacterized protein</fullName>
    </submittedName>
</protein>
<comment type="caution">
    <text evidence="2">The sequence shown here is derived from an EMBL/GenBank/DDBJ whole genome shotgun (WGS) entry which is preliminary data.</text>
</comment>
<gene>
    <name evidence="2" type="ORF">NDU88_006616</name>
</gene>